<dbReference type="InterPro" id="IPR017452">
    <property type="entry name" value="GPCR_Rhodpsn_7TM"/>
</dbReference>
<evidence type="ECO:0000256" key="2">
    <source>
        <dbReference type="ARBA" id="ARBA00022475"/>
    </source>
</evidence>
<dbReference type="PANTHER" id="PTHR22750">
    <property type="entry name" value="G-PROTEIN COUPLED RECEPTOR"/>
    <property type="match status" value="1"/>
</dbReference>
<feature type="transmembrane region" description="Helical" evidence="7">
    <location>
        <begin position="175"/>
        <end position="197"/>
    </location>
</feature>
<evidence type="ECO:0000256" key="3">
    <source>
        <dbReference type="ARBA" id="ARBA00022692"/>
    </source>
</evidence>
<proteinExistence type="inferred from homology"/>
<evidence type="ECO:0000313" key="9">
    <source>
        <dbReference type="EMBL" id="EEN47345.1"/>
    </source>
</evidence>
<keyword evidence="5 7" id="KW-0472">Membrane</keyword>
<comment type="similarity">
    <text evidence="6">Belongs to the G-protein coupled receptor 1 family.</text>
</comment>
<keyword evidence="4 7" id="KW-1133">Transmembrane helix</keyword>
<organism>
    <name type="scientific">Branchiostoma floridae</name>
    <name type="common">Florida lancelet</name>
    <name type="synonym">Amphioxus</name>
    <dbReference type="NCBI Taxonomy" id="7739"/>
    <lineage>
        <taxon>Eukaryota</taxon>
        <taxon>Metazoa</taxon>
        <taxon>Chordata</taxon>
        <taxon>Cephalochordata</taxon>
        <taxon>Leptocardii</taxon>
        <taxon>Amphioxiformes</taxon>
        <taxon>Branchiostomatidae</taxon>
        <taxon>Branchiostoma</taxon>
    </lineage>
</organism>
<feature type="transmembrane region" description="Helical" evidence="7">
    <location>
        <begin position="137"/>
        <end position="163"/>
    </location>
</feature>
<keyword evidence="6" id="KW-0675">Receptor</keyword>
<feature type="transmembrane region" description="Helical" evidence="7">
    <location>
        <begin position="343"/>
        <end position="363"/>
    </location>
</feature>
<evidence type="ECO:0000259" key="8">
    <source>
        <dbReference type="PROSITE" id="PS50262"/>
    </source>
</evidence>
<reference evidence="9" key="1">
    <citation type="journal article" date="2008" name="Nature">
        <title>The amphioxus genome and the evolution of the chordate karyotype.</title>
        <authorList>
            <consortium name="US DOE Joint Genome Institute (JGI-PGF)"/>
            <person name="Putnam N.H."/>
            <person name="Butts T."/>
            <person name="Ferrier D.E.K."/>
            <person name="Furlong R.F."/>
            <person name="Hellsten U."/>
            <person name="Kawashima T."/>
            <person name="Robinson-Rechavi M."/>
            <person name="Shoguchi E."/>
            <person name="Terry A."/>
            <person name="Yu J.-K."/>
            <person name="Benito-Gutierrez E.L."/>
            <person name="Dubchak I."/>
            <person name="Garcia-Fernandez J."/>
            <person name="Gibson-Brown J.J."/>
            <person name="Grigoriev I.V."/>
            <person name="Horton A.C."/>
            <person name="de Jong P.J."/>
            <person name="Jurka J."/>
            <person name="Kapitonov V.V."/>
            <person name="Kohara Y."/>
            <person name="Kuroki Y."/>
            <person name="Lindquist E."/>
            <person name="Lucas S."/>
            <person name="Osoegawa K."/>
            <person name="Pennacchio L.A."/>
            <person name="Salamov A.A."/>
            <person name="Satou Y."/>
            <person name="Sauka-Spengler T."/>
            <person name="Schmutz J."/>
            <person name="Shin-I T."/>
            <person name="Toyoda A."/>
            <person name="Bronner-Fraser M."/>
            <person name="Fujiyama A."/>
            <person name="Holland L.Z."/>
            <person name="Holland P.W.H."/>
            <person name="Satoh N."/>
            <person name="Rokhsar D.S."/>
        </authorList>
    </citation>
    <scope>NUCLEOTIDE SEQUENCE [LARGE SCALE GENOMIC DNA]</scope>
    <source>
        <strain evidence="9">S238N-H82</strain>
        <tissue evidence="9">Testes</tissue>
    </source>
</reference>
<dbReference type="GO" id="GO:0005886">
    <property type="term" value="C:plasma membrane"/>
    <property type="evidence" value="ECO:0007669"/>
    <property type="project" value="UniProtKB-SubCell"/>
</dbReference>
<dbReference type="PROSITE" id="PS00237">
    <property type="entry name" value="G_PROTEIN_RECEP_F1_1"/>
    <property type="match status" value="1"/>
</dbReference>
<accession>C3ZJK3</accession>
<feature type="transmembrane region" description="Helical" evidence="7">
    <location>
        <begin position="259"/>
        <end position="288"/>
    </location>
</feature>
<name>C3ZJK3_BRAFL</name>
<evidence type="ECO:0000256" key="5">
    <source>
        <dbReference type="ARBA" id="ARBA00023136"/>
    </source>
</evidence>
<protein>
    <recommendedName>
        <fullName evidence="8">G-protein coupled receptors family 1 profile domain-containing protein</fullName>
    </recommendedName>
</protein>
<dbReference type="eggNOG" id="KOG3656">
    <property type="taxonomic scope" value="Eukaryota"/>
</dbReference>
<evidence type="ECO:0000256" key="7">
    <source>
        <dbReference type="SAM" id="Phobius"/>
    </source>
</evidence>
<dbReference type="AlphaFoldDB" id="C3ZJK3"/>
<dbReference type="FunCoup" id="C3ZJK3">
    <property type="interactions" value="76"/>
</dbReference>
<feature type="transmembrane region" description="Helical" evidence="7">
    <location>
        <begin position="218"/>
        <end position="239"/>
    </location>
</feature>
<keyword evidence="2" id="KW-1003">Cell membrane</keyword>
<evidence type="ECO:0000256" key="4">
    <source>
        <dbReference type="ARBA" id="ARBA00022989"/>
    </source>
</evidence>
<feature type="transmembrane region" description="Helical" evidence="7">
    <location>
        <begin position="312"/>
        <end position="331"/>
    </location>
</feature>
<dbReference type="Pfam" id="PF00001">
    <property type="entry name" value="7tm_1"/>
    <property type="match status" value="1"/>
</dbReference>
<feature type="transmembrane region" description="Helical" evidence="7">
    <location>
        <begin position="103"/>
        <end position="125"/>
    </location>
</feature>
<dbReference type="PRINTS" id="PR00237">
    <property type="entry name" value="GPCRRHODOPSN"/>
</dbReference>
<dbReference type="InterPro" id="IPR000276">
    <property type="entry name" value="GPCR_Rhodpsn"/>
</dbReference>
<dbReference type="GO" id="GO:0004930">
    <property type="term" value="F:G protein-coupled receptor activity"/>
    <property type="evidence" value="ECO:0007669"/>
    <property type="project" value="UniProtKB-KW"/>
</dbReference>
<keyword evidence="3 6" id="KW-0812">Transmembrane</keyword>
<evidence type="ECO:0000256" key="1">
    <source>
        <dbReference type="ARBA" id="ARBA00004651"/>
    </source>
</evidence>
<keyword evidence="6" id="KW-0297">G-protein coupled receptor</keyword>
<evidence type="ECO:0000256" key="6">
    <source>
        <dbReference type="RuleBase" id="RU000688"/>
    </source>
</evidence>
<dbReference type="Gene3D" id="1.20.1070.10">
    <property type="entry name" value="Rhodopsin 7-helix transmembrane proteins"/>
    <property type="match status" value="1"/>
</dbReference>
<dbReference type="CDD" id="cd14972">
    <property type="entry name" value="7tmA_EDG-like"/>
    <property type="match status" value="1"/>
</dbReference>
<dbReference type="SUPFAM" id="SSF81321">
    <property type="entry name" value="Family A G protein-coupled receptor-like"/>
    <property type="match status" value="1"/>
</dbReference>
<dbReference type="PROSITE" id="PS50262">
    <property type="entry name" value="G_PROTEIN_RECEP_F1_2"/>
    <property type="match status" value="1"/>
</dbReference>
<dbReference type="EMBL" id="GG666632">
    <property type="protein sequence ID" value="EEN47345.1"/>
    <property type="molecule type" value="Genomic_DNA"/>
</dbReference>
<keyword evidence="6" id="KW-0807">Transducer</keyword>
<sequence>MDISREHYNGVALLVCIATLRHAGITSASESDFNLTSEDFNKTRAGSPEDSTVRNTFSENSRRHTDMALITREIENITSNGSECLQNDLKGTSHAYPQRVDSVYAAICLGVWSVVANSLPLTAIIKHEQFHTPAYFLMANLAASDVLTGAAFLFVGSSVLYYVCTETAPSIAMLRFRFTLILLSGLSSAYSLLTLTAERYWFIVHGMSYVNNVTNDKCKIAIIVLWVWSLLLAMLPNFGRLCASRTEEGCLWIGGGLPLSYVVLILVFVFIPMAAIVYFNLAIFWCLWKHVNAIAAQEAAVGAQSSVSRKSAITIVIITVVFLVGWMPFSVTMATLPRNPVSLSQMFVFIVLNSAVNPVIYGFRLREVRRGVIRLFCTGHGNGDLSP</sequence>
<feature type="domain" description="G-protein coupled receptors family 1 profile" evidence="8">
    <location>
        <begin position="116"/>
        <end position="361"/>
    </location>
</feature>
<dbReference type="InParanoid" id="C3ZJK3"/>
<gene>
    <name evidence="9" type="ORF">BRAFLDRAFT_76808</name>
</gene>
<comment type="subcellular location">
    <subcellularLocation>
        <location evidence="1">Cell membrane</location>
        <topology evidence="1">Multi-pass membrane protein</topology>
    </subcellularLocation>
</comment>